<evidence type="ECO:0000313" key="2">
    <source>
        <dbReference type="Proteomes" id="UP001077662"/>
    </source>
</evidence>
<organism evidence="1 2">
    <name type="scientific">Brevibacillus laterosporus</name>
    <name type="common">Bacillus laterosporus</name>
    <dbReference type="NCBI Taxonomy" id="1465"/>
    <lineage>
        <taxon>Bacteria</taxon>
        <taxon>Bacillati</taxon>
        <taxon>Bacillota</taxon>
        <taxon>Bacilli</taxon>
        <taxon>Bacillales</taxon>
        <taxon>Paenibacillaceae</taxon>
        <taxon>Brevibacillus</taxon>
    </lineage>
</organism>
<proteinExistence type="predicted"/>
<sequence length="232" mass="26213">MQRVQSSIQKVKDMIHGQDQSMARAMQIFTEVRQDLEKIRKDQTLSAVGIAQKERERQEEGAVALAQMVREYKSAIDKELDSAEKIAKSILTRQSTSPDASVLVPFTEKYQELKTELKVFGGYANAKKMIEFMRNVEDPYLAKVLKDGFSEYGPSLHDHVDYLELKGVYDKVKRVAETEEKTMAKTALDEISTLKRATPVNGMIGLGIDQHLGSQYRTILTGYESFLISKGL</sequence>
<evidence type="ECO:0000313" key="1">
    <source>
        <dbReference type="EMBL" id="MCZ0810068.1"/>
    </source>
</evidence>
<dbReference type="AlphaFoldDB" id="A0AAP3DL38"/>
<gene>
    <name evidence="1" type="ORF">O0554_24810</name>
</gene>
<name>A0AAP3DL38_BRELA</name>
<reference evidence="1" key="1">
    <citation type="submission" date="2022-09" db="EMBL/GenBank/DDBJ databases">
        <title>Genome analysis and characterization of larvicidal activity of Brevibacillus strains.</title>
        <authorList>
            <person name="Patrusheva E.V."/>
            <person name="Izotova A.O."/>
            <person name="Toshchakov S.V."/>
            <person name="Sineoky S.P."/>
        </authorList>
    </citation>
    <scope>NUCLEOTIDE SEQUENCE</scope>
    <source>
        <strain evidence="1">VKPM_B-13247</strain>
    </source>
</reference>
<dbReference type="RefSeq" id="WP_258434878.1">
    <property type="nucleotide sequence ID" value="NZ_JANSGW010000053.1"/>
</dbReference>
<dbReference type="EMBL" id="JAPTNE010000053">
    <property type="protein sequence ID" value="MCZ0810068.1"/>
    <property type="molecule type" value="Genomic_DNA"/>
</dbReference>
<protein>
    <submittedName>
        <fullName evidence="1">Uncharacterized protein</fullName>
    </submittedName>
</protein>
<comment type="caution">
    <text evidence="1">The sequence shown here is derived from an EMBL/GenBank/DDBJ whole genome shotgun (WGS) entry which is preliminary data.</text>
</comment>
<accession>A0AAP3DL38</accession>
<dbReference type="Proteomes" id="UP001077662">
    <property type="component" value="Unassembled WGS sequence"/>
</dbReference>